<feature type="transmembrane region" description="Helical" evidence="9">
    <location>
        <begin position="6"/>
        <end position="28"/>
    </location>
</feature>
<dbReference type="PIRSF" id="PIRSF001294">
    <property type="entry name" value="K_ATPaseA"/>
    <property type="match status" value="1"/>
</dbReference>
<dbReference type="NCBIfam" id="TIGR00680">
    <property type="entry name" value="kdpA"/>
    <property type="match status" value="1"/>
</dbReference>
<keyword evidence="2 9" id="KW-1003">Cell membrane</keyword>
<feature type="transmembrane region" description="Helical" evidence="9">
    <location>
        <begin position="516"/>
        <end position="537"/>
    </location>
</feature>
<evidence type="ECO:0000256" key="3">
    <source>
        <dbReference type="ARBA" id="ARBA00022538"/>
    </source>
</evidence>
<feature type="transmembrane region" description="Helical" evidence="9">
    <location>
        <begin position="451"/>
        <end position="472"/>
    </location>
</feature>
<evidence type="ECO:0000256" key="5">
    <source>
        <dbReference type="ARBA" id="ARBA00022958"/>
    </source>
</evidence>
<name>A0A0W0SSX0_9GAMM</name>
<feature type="transmembrane region" description="Helical" evidence="9">
    <location>
        <begin position="177"/>
        <end position="199"/>
    </location>
</feature>
<feature type="transmembrane region" description="Helical" evidence="9">
    <location>
        <begin position="411"/>
        <end position="430"/>
    </location>
</feature>
<keyword evidence="8 9" id="KW-0472">Membrane</keyword>
<feature type="transmembrane region" description="Helical" evidence="9">
    <location>
        <begin position="278"/>
        <end position="299"/>
    </location>
</feature>
<dbReference type="GO" id="GO:0016787">
    <property type="term" value="F:hydrolase activity"/>
    <property type="evidence" value="ECO:0007669"/>
    <property type="project" value="UniProtKB-KW"/>
</dbReference>
<keyword evidence="1 9" id="KW-0813">Transport</keyword>
<dbReference type="GO" id="GO:0030955">
    <property type="term" value="F:potassium ion binding"/>
    <property type="evidence" value="ECO:0007669"/>
    <property type="project" value="UniProtKB-UniRule"/>
</dbReference>
<keyword evidence="11" id="KW-1185">Reference proteome</keyword>
<dbReference type="Pfam" id="PF03814">
    <property type="entry name" value="KdpA"/>
    <property type="match status" value="1"/>
</dbReference>
<sequence length="593" mass="64650">MAFQSLLLLIVFLIVLFLFAYPLGLYMVKVAEGKIIYGFGWLIRFEKWFYRLAATSQDVVMSWKTYAMSLLIFNVIGVFAVYGFQRLQNWLPLNPQNFPSINPDLAFNTAISFVTNTNWQSYSGEETMSYLTQMVALTGQNFFSAATGMAVLFALIRGFRSHSMETIGNFWVDLTRSILYVLIPLSTVLAIALMSQGVIQNFSPYKQAQLIDPIHYTQMKQAIEGNLVAESYNIESQTLAMGPVASQEAIKLLGTNGGGFFNTNSAHPYENPAPLSNFLQMLAIFIIPVGLCFTFGVMVGDRRQSWAILGAMLLIFVVLVMSIFHAEQQEDPGLTALGLDQSYTPLQSGGNMEGKETRFGISASTLFASLTTSASCGAVNSMHDSYYPIGGMIPLVFMQLGEVIFGGVGAGLYSMLIFAILAVFISGLMIGRTPEYLGKKIQAYEMKMASITVLITPILVLVGTAIAVSFQAGKVGVANPGPHGFSEILYAFTSAGNNNGSAFAGLLTNTPFYNTLLAIVIWFGRFGMIVPVLAIAGSLARKKRISINVGTMPTHGPLFILLLIGTVILLGILNYIPALALAPIIEQLQFLTR</sequence>
<evidence type="ECO:0000256" key="7">
    <source>
        <dbReference type="ARBA" id="ARBA00023065"/>
    </source>
</evidence>
<dbReference type="Proteomes" id="UP000054742">
    <property type="component" value="Unassembled WGS sequence"/>
</dbReference>
<dbReference type="PATRIC" id="fig|29422.6.peg.882"/>
<organism evidence="10 11">
    <name type="scientific">Legionella brunensis</name>
    <dbReference type="NCBI Taxonomy" id="29422"/>
    <lineage>
        <taxon>Bacteria</taxon>
        <taxon>Pseudomonadati</taxon>
        <taxon>Pseudomonadota</taxon>
        <taxon>Gammaproteobacteria</taxon>
        <taxon>Legionellales</taxon>
        <taxon>Legionellaceae</taxon>
        <taxon>Legionella</taxon>
    </lineage>
</organism>
<dbReference type="RefSeq" id="WP_058440939.1">
    <property type="nucleotide sequence ID" value="NZ_CAAAHU010000010.1"/>
</dbReference>
<comment type="function">
    <text evidence="9">Part of the high-affinity ATP-driven potassium transport (or Kdp) system, which catalyzes the hydrolysis of ATP coupled with the electrogenic transport of potassium into the cytoplasm. This subunit binds the extracellular potassium ions and delivers the ions to the membrane domain of KdpB through an intramembrane tunnel.</text>
</comment>
<comment type="caution">
    <text evidence="10">The sequence shown here is derived from an EMBL/GenBank/DDBJ whole genome shotgun (WGS) entry which is preliminary data.</text>
</comment>
<evidence type="ECO:0000313" key="10">
    <source>
        <dbReference type="EMBL" id="KTC86348.1"/>
    </source>
</evidence>
<accession>A0A0W0SSX0</accession>
<feature type="transmembrane region" description="Helical" evidence="9">
    <location>
        <begin position="306"/>
        <end position="326"/>
    </location>
</feature>
<dbReference type="EMBL" id="LNXV01000005">
    <property type="protein sequence ID" value="KTC86348.1"/>
    <property type="molecule type" value="Genomic_DNA"/>
</dbReference>
<keyword evidence="4 9" id="KW-0812">Transmembrane</keyword>
<evidence type="ECO:0000256" key="4">
    <source>
        <dbReference type="ARBA" id="ARBA00022692"/>
    </source>
</evidence>
<dbReference type="PANTHER" id="PTHR30607:SF2">
    <property type="entry name" value="POTASSIUM-TRANSPORTING ATPASE POTASSIUM-BINDING SUBUNIT"/>
    <property type="match status" value="1"/>
</dbReference>
<evidence type="ECO:0000313" key="11">
    <source>
        <dbReference type="Proteomes" id="UP000054742"/>
    </source>
</evidence>
<reference evidence="10 11" key="1">
    <citation type="submission" date="2015-11" db="EMBL/GenBank/DDBJ databases">
        <title>Genomic analysis of 38 Legionella species identifies large and diverse effector repertoires.</title>
        <authorList>
            <person name="Burstein D."/>
            <person name="Amaro F."/>
            <person name="Zusman T."/>
            <person name="Lifshitz Z."/>
            <person name="Cohen O."/>
            <person name="Gilbert J.A."/>
            <person name="Pupko T."/>
            <person name="Shuman H.A."/>
            <person name="Segal G."/>
        </authorList>
    </citation>
    <scope>NUCLEOTIDE SEQUENCE [LARGE SCALE GENOMIC DNA]</scope>
    <source>
        <strain evidence="10 11">ATCC 43878</strain>
    </source>
</reference>
<evidence type="ECO:0000256" key="8">
    <source>
        <dbReference type="ARBA" id="ARBA00023136"/>
    </source>
</evidence>
<gene>
    <name evidence="9 10" type="primary">kdpA</name>
    <name evidence="10" type="ORF">Lbru_0842</name>
</gene>
<evidence type="ECO:0000256" key="9">
    <source>
        <dbReference type="HAMAP-Rule" id="MF_00275"/>
    </source>
</evidence>
<comment type="subunit">
    <text evidence="9">The system is composed of three essential subunits: KdpA, KdpB and KdpC.</text>
</comment>
<feature type="transmembrane region" description="Helical" evidence="9">
    <location>
        <begin position="130"/>
        <end position="156"/>
    </location>
</feature>
<evidence type="ECO:0000256" key="6">
    <source>
        <dbReference type="ARBA" id="ARBA00022989"/>
    </source>
</evidence>
<evidence type="ECO:0000256" key="1">
    <source>
        <dbReference type="ARBA" id="ARBA00022448"/>
    </source>
</evidence>
<dbReference type="HAMAP" id="MF_00275">
    <property type="entry name" value="KdpA"/>
    <property type="match status" value="1"/>
</dbReference>
<dbReference type="PANTHER" id="PTHR30607">
    <property type="entry name" value="POTASSIUM-TRANSPORTING ATPASE A CHAIN"/>
    <property type="match status" value="1"/>
</dbReference>
<dbReference type="GO" id="GO:0005886">
    <property type="term" value="C:plasma membrane"/>
    <property type="evidence" value="ECO:0007669"/>
    <property type="project" value="UniProtKB-SubCell"/>
</dbReference>
<protein>
    <recommendedName>
        <fullName evidence="9">Potassium-transporting ATPase potassium-binding subunit</fullName>
    </recommendedName>
    <alternativeName>
        <fullName evidence="9">ATP phosphohydrolase [potassium-transporting] A chain</fullName>
    </alternativeName>
    <alternativeName>
        <fullName evidence="9">Potassium-binding and translocating subunit A</fullName>
    </alternativeName>
    <alternativeName>
        <fullName evidence="9">Potassium-translocating ATPase A chain</fullName>
    </alternativeName>
</protein>
<keyword evidence="5 9" id="KW-0630">Potassium</keyword>
<evidence type="ECO:0000256" key="2">
    <source>
        <dbReference type="ARBA" id="ARBA00022475"/>
    </source>
</evidence>
<dbReference type="OrthoDB" id="9763796at2"/>
<proteinExistence type="inferred from homology"/>
<comment type="similarity">
    <text evidence="9">Belongs to the KdpA family.</text>
</comment>
<dbReference type="GO" id="GO:0008556">
    <property type="term" value="F:P-type potassium transmembrane transporter activity"/>
    <property type="evidence" value="ECO:0007669"/>
    <property type="project" value="InterPro"/>
</dbReference>
<keyword evidence="10" id="KW-0378">Hydrolase</keyword>
<dbReference type="STRING" id="29422.Lbru_0842"/>
<keyword evidence="3 9" id="KW-0633">Potassium transport</keyword>
<comment type="subcellular location">
    <subcellularLocation>
        <location evidence="9">Cell membrane</location>
        <topology evidence="9">Multi-pass membrane protein</topology>
    </subcellularLocation>
</comment>
<dbReference type="InterPro" id="IPR004623">
    <property type="entry name" value="KdpA"/>
</dbReference>
<keyword evidence="7 9" id="KW-0406">Ion transport</keyword>
<dbReference type="AlphaFoldDB" id="A0A0W0SSX0"/>
<feature type="transmembrane region" description="Helical" evidence="9">
    <location>
        <begin position="66"/>
        <end position="84"/>
    </location>
</feature>
<feature type="transmembrane region" description="Helical" evidence="9">
    <location>
        <begin position="558"/>
        <end position="585"/>
    </location>
</feature>
<keyword evidence="6 9" id="KW-1133">Transmembrane helix</keyword>